<keyword evidence="3" id="KW-1185">Reference proteome</keyword>
<feature type="compositionally biased region" description="Polar residues" evidence="1">
    <location>
        <begin position="1"/>
        <end position="11"/>
    </location>
</feature>
<organism evidence="2 3">
    <name type="scientific">Corchorus olitorius</name>
    <dbReference type="NCBI Taxonomy" id="93759"/>
    <lineage>
        <taxon>Eukaryota</taxon>
        <taxon>Viridiplantae</taxon>
        <taxon>Streptophyta</taxon>
        <taxon>Embryophyta</taxon>
        <taxon>Tracheophyta</taxon>
        <taxon>Spermatophyta</taxon>
        <taxon>Magnoliopsida</taxon>
        <taxon>eudicotyledons</taxon>
        <taxon>Gunneridae</taxon>
        <taxon>Pentapetalae</taxon>
        <taxon>rosids</taxon>
        <taxon>malvids</taxon>
        <taxon>Malvales</taxon>
        <taxon>Malvaceae</taxon>
        <taxon>Grewioideae</taxon>
        <taxon>Apeibeae</taxon>
        <taxon>Corchorus</taxon>
    </lineage>
</organism>
<evidence type="ECO:0000256" key="1">
    <source>
        <dbReference type="SAM" id="MobiDB-lite"/>
    </source>
</evidence>
<dbReference type="EMBL" id="AWUE01000979">
    <property type="protein sequence ID" value="OMP14238.1"/>
    <property type="molecule type" value="Genomic_DNA"/>
</dbReference>
<dbReference type="Proteomes" id="UP000187203">
    <property type="component" value="Unassembled WGS sequence"/>
</dbReference>
<feature type="region of interest" description="Disordered" evidence="1">
    <location>
        <begin position="66"/>
        <end position="101"/>
    </location>
</feature>
<comment type="caution">
    <text evidence="2">The sequence shown here is derived from an EMBL/GenBank/DDBJ whole genome shotgun (WGS) entry which is preliminary data.</text>
</comment>
<name>A0A1R3L4J8_9ROSI</name>
<proteinExistence type="predicted"/>
<protein>
    <submittedName>
        <fullName evidence="2">Uncharacterized protein</fullName>
    </submittedName>
</protein>
<feature type="region of interest" description="Disordered" evidence="1">
    <location>
        <begin position="1"/>
        <end position="36"/>
    </location>
</feature>
<dbReference type="AlphaFoldDB" id="A0A1R3L4J8"/>
<sequence length="161" mass="17529">MQYPQFETQTPWYAASPTPPPQAPYAATLPPLQPLPEFSSQPPLPWWTAQDKVPLYTSYFEAARARLQPPPPTWPQAQFEGPPPRPHDLQQQSATGEPDQVQWGSAAAVPEIQLGSAPAVPEIQSGSAGAPQYPVQLQSAGPPPDQGILQKRSHHLRLYGG</sequence>
<gene>
    <name evidence="2" type="ORF">COLO4_00146</name>
</gene>
<reference evidence="3" key="1">
    <citation type="submission" date="2013-09" db="EMBL/GenBank/DDBJ databases">
        <title>Corchorus olitorius genome sequencing.</title>
        <authorList>
            <person name="Alam M."/>
            <person name="Haque M.S."/>
            <person name="Islam M.S."/>
            <person name="Emdad E.M."/>
            <person name="Islam M.M."/>
            <person name="Ahmed B."/>
            <person name="Halim A."/>
            <person name="Hossen Q.M.M."/>
            <person name="Hossain M.Z."/>
            <person name="Ahmed R."/>
            <person name="Khan M.M."/>
            <person name="Islam R."/>
            <person name="Rashid M.M."/>
            <person name="Khan S.A."/>
            <person name="Rahman M.S."/>
            <person name="Alam M."/>
            <person name="Yahiya A.S."/>
            <person name="Khan M.S."/>
            <person name="Azam M.S."/>
            <person name="Haque T."/>
            <person name="Lashkar M.Z.H."/>
            <person name="Akhand A.I."/>
            <person name="Morshed G."/>
            <person name="Roy S."/>
            <person name="Uddin K.S."/>
            <person name="Rabeya T."/>
            <person name="Hossain A.S."/>
            <person name="Chowdhury A."/>
            <person name="Snigdha A.R."/>
            <person name="Mortoza M.S."/>
            <person name="Matin S.A."/>
            <person name="Hoque S.M.E."/>
            <person name="Islam M.K."/>
            <person name="Roy D.K."/>
            <person name="Haider R."/>
            <person name="Moosa M.M."/>
            <person name="Elias S.M."/>
            <person name="Hasan A.M."/>
            <person name="Jahan S."/>
            <person name="Shafiuddin M."/>
            <person name="Mahmood N."/>
            <person name="Shommy N.S."/>
        </authorList>
    </citation>
    <scope>NUCLEOTIDE SEQUENCE [LARGE SCALE GENOMIC DNA]</scope>
    <source>
        <strain evidence="3">cv. O-4</strain>
    </source>
</reference>
<evidence type="ECO:0000313" key="3">
    <source>
        <dbReference type="Proteomes" id="UP000187203"/>
    </source>
</evidence>
<feature type="region of interest" description="Disordered" evidence="1">
    <location>
        <begin position="115"/>
        <end position="161"/>
    </location>
</feature>
<feature type="compositionally biased region" description="Basic residues" evidence="1">
    <location>
        <begin position="151"/>
        <end position="161"/>
    </location>
</feature>
<accession>A0A1R3L4J8</accession>
<evidence type="ECO:0000313" key="2">
    <source>
        <dbReference type="EMBL" id="OMP14238.1"/>
    </source>
</evidence>